<comment type="caution">
    <text evidence="1">The sequence shown here is derived from an EMBL/GenBank/DDBJ whole genome shotgun (WGS) entry which is preliminary data.</text>
</comment>
<dbReference type="RefSeq" id="WP_344094073.1">
    <property type="nucleotide sequence ID" value="NZ_BAAAOG010000002.1"/>
</dbReference>
<evidence type="ECO:0000313" key="1">
    <source>
        <dbReference type="EMBL" id="GAA1957932.1"/>
    </source>
</evidence>
<dbReference type="EMBL" id="BAAAOG010000002">
    <property type="protein sequence ID" value="GAA1957932.1"/>
    <property type="molecule type" value="Genomic_DNA"/>
</dbReference>
<sequence>MDSPEKDKEIGAIIDRLEKQFPDVPPPEVVAVILEAHDAFNEYPISNYVPVLVERHAKERLRGRSRQPSPE</sequence>
<name>A0ABP5C4U6_9MICO</name>
<reference evidence="2" key="1">
    <citation type="journal article" date="2019" name="Int. J. Syst. Evol. Microbiol.">
        <title>The Global Catalogue of Microorganisms (GCM) 10K type strain sequencing project: providing services to taxonomists for standard genome sequencing and annotation.</title>
        <authorList>
            <consortium name="The Broad Institute Genomics Platform"/>
            <consortium name="The Broad Institute Genome Sequencing Center for Infectious Disease"/>
            <person name="Wu L."/>
            <person name="Ma J."/>
        </authorList>
    </citation>
    <scope>NUCLEOTIDE SEQUENCE [LARGE SCALE GENOMIC DNA]</scope>
    <source>
        <strain evidence="2">JCM 14901</strain>
    </source>
</reference>
<dbReference type="Proteomes" id="UP001499933">
    <property type="component" value="Unassembled WGS sequence"/>
</dbReference>
<accession>A0ABP5C4U6</accession>
<organism evidence="1 2">
    <name type="scientific">Microbacterium deminutum</name>
    <dbReference type="NCBI Taxonomy" id="344164"/>
    <lineage>
        <taxon>Bacteria</taxon>
        <taxon>Bacillati</taxon>
        <taxon>Actinomycetota</taxon>
        <taxon>Actinomycetes</taxon>
        <taxon>Micrococcales</taxon>
        <taxon>Microbacteriaceae</taxon>
        <taxon>Microbacterium</taxon>
    </lineage>
</organism>
<gene>
    <name evidence="1" type="ORF">GCM10009776_20370</name>
</gene>
<proteinExistence type="predicted"/>
<dbReference type="Gene3D" id="1.10.8.1060">
    <property type="entry name" value="Corynebacterium glutamicum thioredoxin-dependent arsenate reductase, N-terminal domain"/>
    <property type="match status" value="1"/>
</dbReference>
<evidence type="ECO:0000313" key="2">
    <source>
        <dbReference type="Proteomes" id="UP001499933"/>
    </source>
</evidence>
<keyword evidence="2" id="KW-1185">Reference proteome</keyword>
<dbReference type="NCBIfam" id="NF046112">
    <property type="entry name" value="MSMEG_6209_Nter"/>
    <property type="match status" value="1"/>
</dbReference>
<protein>
    <submittedName>
        <fullName evidence="1">Uncharacterized protein</fullName>
    </submittedName>
</protein>